<evidence type="ECO:0000313" key="2">
    <source>
        <dbReference type="Proteomes" id="UP000287233"/>
    </source>
</evidence>
<name>A0A410FUB9_BIPS1</name>
<evidence type="ECO:0008006" key="3">
    <source>
        <dbReference type="Google" id="ProtNLM"/>
    </source>
</evidence>
<evidence type="ECO:0000313" key="1">
    <source>
        <dbReference type="EMBL" id="QAA76510.1"/>
    </source>
</evidence>
<reference evidence="2" key="1">
    <citation type="submission" date="2018-12" db="EMBL/GenBank/DDBJ databases">
        <title>Complete genome sequence of an uncultured bacterium of the candidate phylum Bipolaricaulota.</title>
        <authorList>
            <person name="Kadnikov V.V."/>
            <person name="Mardanov A.V."/>
            <person name="Beletsky A.V."/>
            <person name="Frank Y.A."/>
            <person name="Karnachuk O.V."/>
            <person name="Ravin N.V."/>
        </authorList>
    </citation>
    <scope>NUCLEOTIDE SEQUENCE [LARGE SCALE GENOMIC DNA]</scope>
</reference>
<dbReference type="Gene3D" id="3.40.50.720">
    <property type="entry name" value="NAD(P)-binding Rossmann-like Domain"/>
    <property type="match status" value="1"/>
</dbReference>
<proteinExistence type="predicted"/>
<accession>A0A410FUB9</accession>
<dbReference type="EMBL" id="CP034928">
    <property type="protein sequence ID" value="QAA76510.1"/>
    <property type="molecule type" value="Genomic_DNA"/>
</dbReference>
<dbReference type="Proteomes" id="UP000287233">
    <property type="component" value="Chromosome"/>
</dbReference>
<gene>
    <name evidence="1" type="ORF">BIP78_0744</name>
</gene>
<protein>
    <recommendedName>
        <fullName evidence="3">FdrA domain protein</fullName>
    </recommendedName>
</protein>
<sequence>MSSTNGVAGGLLQQGPIAVNLGLAAFADALHAQGARVVHVEWTPPAVDDETAAILDKLL</sequence>
<dbReference type="KEGG" id="bih:BIP78_0744"/>
<organism evidence="1 2">
    <name type="scientific">Bipolaricaulis sibiricus</name>
    <dbReference type="NCBI Taxonomy" id="2501609"/>
    <lineage>
        <taxon>Bacteria</taxon>
        <taxon>Candidatus Bipolaricaulota</taxon>
        <taxon>Candidatus Bipolaricaulia</taxon>
        <taxon>Candidatus Bipolaricaulales</taxon>
        <taxon>Candidatus Bipolaricaulaceae</taxon>
        <taxon>Candidatus Bipolaricaulis</taxon>
    </lineage>
</organism>
<dbReference type="AlphaFoldDB" id="A0A410FUB9"/>